<reference evidence="1 2" key="1">
    <citation type="journal article" date="2022" name="G3 (Bethesda)">
        <title>Whole-genome sequence and methylome profiling of the almond [Prunus dulcis (Mill.) D.A. Webb] cultivar 'Nonpareil'.</title>
        <authorList>
            <person name="D'Amico-Willman K.M."/>
            <person name="Ouma W.Z."/>
            <person name="Meulia T."/>
            <person name="Sideli G.M."/>
            <person name="Gradziel T.M."/>
            <person name="Fresnedo-Ramirez J."/>
        </authorList>
    </citation>
    <scope>NUCLEOTIDE SEQUENCE [LARGE SCALE GENOMIC DNA]</scope>
    <source>
        <strain evidence="1">Clone GOH B32 T37-40</strain>
    </source>
</reference>
<protein>
    <submittedName>
        <fullName evidence="1">Uncharacterized protein</fullName>
    </submittedName>
</protein>
<gene>
    <name evidence="1" type="ORF">L3X38_019546</name>
</gene>
<comment type="caution">
    <text evidence="1">The sequence shown here is derived from an EMBL/GenBank/DDBJ whole genome shotgun (WGS) entry which is preliminary data.</text>
</comment>
<dbReference type="AlphaFoldDB" id="A0AAD4WDC3"/>
<organism evidence="1 2">
    <name type="scientific">Prunus dulcis</name>
    <name type="common">Almond</name>
    <name type="synonym">Amygdalus dulcis</name>
    <dbReference type="NCBI Taxonomy" id="3755"/>
    <lineage>
        <taxon>Eukaryota</taxon>
        <taxon>Viridiplantae</taxon>
        <taxon>Streptophyta</taxon>
        <taxon>Embryophyta</taxon>
        <taxon>Tracheophyta</taxon>
        <taxon>Spermatophyta</taxon>
        <taxon>Magnoliopsida</taxon>
        <taxon>eudicotyledons</taxon>
        <taxon>Gunneridae</taxon>
        <taxon>Pentapetalae</taxon>
        <taxon>rosids</taxon>
        <taxon>fabids</taxon>
        <taxon>Rosales</taxon>
        <taxon>Rosaceae</taxon>
        <taxon>Amygdaloideae</taxon>
        <taxon>Amygdaleae</taxon>
        <taxon>Prunus</taxon>
    </lineage>
</organism>
<sequence>MEVVDPNQSTYIPYLHKGHPLLNCMVVVWSNGYLHHSNLGSKNSTAQQRVMSNWGSFTKLNQTSALDMLNFQRRLRDHRLLCKGFDPVGTLRFSELKTLAWRVEGALTDGLKTCWLLADAGLGKLVRMARLFVGAKRRSRVKRRQS</sequence>
<dbReference type="EMBL" id="JAJFAZ020000003">
    <property type="protein sequence ID" value="KAI5340272.1"/>
    <property type="molecule type" value="Genomic_DNA"/>
</dbReference>
<dbReference type="Proteomes" id="UP001054821">
    <property type="component" value="Chromosome 3"/>
</dbReference>
<proteinExistence type="predicted"/>
<name>A0AAD4WDC3_PRUDU</name>
<keyword evidence="2" id="KW-1185">Reference proteome</keyword>
<accession>A0AAD4WDC3</accession>
<evidence type="ECO:0000313" key="1">
    <source>
        <dbReference type="EMBL" id="KAI5340272.1"/>
    </source>
</evidence>
<evidence type="ECO:0000313" key="2">
    <source>
        <dbReference type="Proteomes" id="UP001054821"/>
    </source>
</evidence>